<comment type="catalytic activity">
    <reaction evidence="7">
        <text>a (3S)-3-hydroxyacyl-CoA + NAD(+) = a 3-oxoacyl-CoA + NADH + H(+)</text>
        <dbReference type="Rhea" id="RHEA:22432"/>
        <dbReference type="ChEBI" id="CHEBI:15378"/>
        <dbReference type="ChEBI" id="CHEBI:57318"/>
        <dbReference type="ChEBI" id="CHEBI:57540"/>
        <dbReference type="ChEBI" id="CHEBI:57945"/>
        <dbReference type="ChEBI" id="CHEBI:90726"/>
        <dbReference type="EC" id="1.1.1.35"/>
    </reaction>
</comment>
<accession>A0A1Y1CGX2</accession>
<dbReference type="AlphaFoldDB" id="A0A1Y1CGX2"/>
<dbReference type="Gene3D" id="3.40.50.720">
    <property type="entry name" value="NAD(P)-binding Rossmann-like Domain"/>
    <property type="match status" value="1"/>
</dbReference>
<dbReference type="RefSeq" id="WP_096428193.1">
    <property type="nucleotide sequence ID" value="NZ_AP018042.1"/>
</dbReference>
<keyword evidence="3" id="KW-0442">Lipid degradation</keyword>
<evidence type="ECO:0000259" key="8">
    <source>
        <dbReference type="Pfam" id="PF00725"/>
    </source>
</evidence>
<evidence type="ECO:0000256" key="6">
    <source>
        <dbReference type="ARBA" id="ARBA00023098"/>
    </source>
</evidence>
<keyword evidence="11" id="KW-1185">Reference proteome</keyword>
<dbReference type="OrthoDB" id="9771883at2"/>
<dbReference type="PANTHER" id="PTHR48075:SF7">
    <property type="entry name" value="3-HYDROXYACYL-COA DEHYDROGENASE-RELATED"/>
    <property type="match status" value="1"/>
</dbReference>
<protein>
    <submittedName>
        <fullName evidence="10">3-hydroxyacyl-CoA dehydrogenase</fullName>
    </submittedName>
</protein>
<dbReference type="GO" id="GO:0070403">
    <property type="term" value="F:NAD+ binding"/>
    <property type="evidence" value="ECO:0007669"/>
    <property type="project" value="InterPro"/>
</dbReference>
<dbReference type="SUPFAM" id="SSF48179">
    <property type="entry name" value="6-phosphogluconate dehydrogenase C-terminal domain-like"/>
    <property type="match status" value="2"/>
</dbReference>
<evidence type="ECO:0000256" key="2">
    <source>
        <dbReference type="ARBA" id="ARBA00022832"/>
    </source>
</evidence>
<evidence type="ECO:0000256" key="5">
    <source>
        <dbReference type="ARBA" id="ARBA00023027"/>
    </source>
</evidence>
<dbReference type="InterPro" id="IPR001753">
    <property type="entry name" value="Enoyl-CoA_hydra/iso"/>
</dbReference>
<keyword evidence="4" id="KW-0560">Oxidoreductase</keyword>
<comment type="pathway">
    <text evidence="1">Lipid metabolism; fatty acid beta-oxidation.</text>
</comment>
<evidence type="ECO:0000313" key="11">
    <source>
        <dbReference type="Proteomes" id="UP000218267"/>
    </source>
</evidence>
<dbReference type="Proteomes" id="UP000218267">
    <property type="component" value="Chromosome"/>
</dbReference>
<keyword evidence="5" id="KW-0520">NAD</keyword>
<keyword evidence="2" id="KW-0276">Fatty acid metabolism</keyword>
<evidence type="ECO:0000256" key="1">
    <source>
        <dbReference type="ARBA" id="ARBA00005005"/>
    </source>
</evidence>
<evidence type="ECO:0000256" key="4">
    <source>
        <dbReference type="ARBA" id="ARBA00023002"/>
    </source>
</evidence>
<keyword evidence="6" id="KW-0443">Lipid metabolism</keyword>
<dbReference type="SUPFAM" id="SSF51735">
    <property type="entry name" value="NAD(P)-binding Rossmann-fold domains"/>
    <property type="match status" value="1"/>
</dbReference>
<dbReference type="InterPro" id="IPR036291">
    <property type="entry name" value="NAD(P)-bd_dom_sf"/>
</dbReference>
<dbReference type="SUPFAM" id="SSF52096">
    <property type="entry name" value="ClpP/crotonase"/>
    <property type="match status" value="1"/>
</dbReference>
<dbReference type="EMBL" id="AP018042">
    <property type="protein sequence ID" value="BAX79272.1"/>
    <property type="molecule type" value="Genomic_DNA"/>
</dbReference>
<dbReference type="Pfam" id="PF00725">
    <property type="entry name" value="3HCDH"/>
    <property type="match status" value="1"/>
</dbReference>
<dbReference type="GO" id="GO:0003857">
    <property type="term" value="F:(3S)-3-hydroxyacyl-CoA dehydrogenase (NAD+) activity"/>
    <property type="evidence" value="ECO:0007669"/>
    <property type="project" value="UniProtKB-EC"/>
</dbReference>
<feature type="domain" description="3-hydroxyacyl-CoA dehydrogenase C-terminal" evidence="8">
    <location>
        <begin position="208"/>
        <end position="307"/>
    </location>
</feature>
<dbReference type="InterPro" id="IPR006108">
    <property type="entry name" value="3HC_DH_C"/>
</dbReference>
<gene>
    <name evidence="10" type="ORF">ALGA_0885</name>
</gene>
<dbReference type="InterPro" id="IPR029045">
    <property type="entry name" value="ClpP/crotonase-like_dom_sf"/>
</dbReference>
<dbReference type="Gene3D" id="3.90.226.10">
    <property type="entry name" value="2-enoyl-CoA Hydratase, Chain A, domain 1"/>
    <property type="match status" value="1"/>
</dbReference>
<dbReference type="PANTHER" id="PTHR48075">
    <property type="entry name" value="3-HYDROXYACYL-COA DEHYDROGENASE FAMILY PROTEIN"/>
    <property type="match status" value="1"/>
</dbReference>
<feature type="domain" description="3-hydroxyacyl-CoA dehydrogenase NAD binding" evidence="9">
    <location>
        <begin position="7"/>
        <end position="205"/>
    </location>
</feature>
<evidence type="ECO:0000313" key="10">
    <source>
        <dbReference type="EMBL" id="BAX79272.1"/>
    </source>
</evidence>
<dbReference type="UniPathway" id="UPA00659"/>
<dbReference type="Pfam" id="PF00378">
    <property type="entry name" value="ECH_1"/>
    <property type="match status" value="1"/>
</dbReference>
<reference evidence="11" key="2">
    <citation type="journal article" date="2020" name="Antonie Van Leeuwenhoek">
        <title>Labilibaculum antarcticum sp. nov., a novel facultative anaerobic, psychrotorelant bacterium isolated from marine sediment of Antarctica.</title>
        <authorList>
            <person name="Watanabe M."/>
            <person name="Kojima H."/>
            <person name="Fukui M."/>
        </authorList>
    </citation>
    <scope>NUCLEOTIDE SEQUENCE [LARGE SCALE GENOMIC DNA]</scope>
    <source>
        <strain evidence="11">SPP2</strain>
    </source>
</reference>
<dbReference type="Gene3D" id="1.10.1040.50">
    <property type="match status" value="1"/>
</dbReference>
<dbReference type="KEGG" id="mbas:ALGA_0885"/>
<evidence type="ECO:0000256" key="3">
    <source>
        <dbReference type="ARBA" id="ARBA00022963"/>
    </source>
</evidence>
<name>A0A1Y1CGX2_9BACT</name>
<dbReference type="Pfam" id="PF02737">
    <property type="entry name" value="3HCDH_N"/>
    <property type="match status" value="1"/>
</dbReference>
<dbReference type="GO" id="GO:0006635">
    <property type="term" value="P:fatty acid beta-oxidation"/>
    <property type="evidence" value="ECO:0007669"/>
    <property type="project" value="UniProtKB-UniPathway"/>
</dbReference>
<sequence>MHRKIRKVAVLGAGVMGAQIACHFANIGMEVLLLDIPPKELNADEEKAGFSLAHAKVRNRIVNQLLARTVKMHPDPLYLKSFAERILTGNFEDDLSRIQDCDWVIEVIIENLGIKQKLYTRIEEFRKPGSLITSNTSGIPIGMLLEGRSDDFKQSFCGTHFFNPPRYLKLLEIIPSKHTSQEVINFLTEFGERHLGKSIVNCKDTPAFIANRIGVYSMMSVFHLQKEFDFSVEEIDKLTGQIIGRPKSATFRTCDVVGLDTLVLVAQNLKKALSHDESKDVFEIPDFIQKLMENQWLGSKTGQGFYKKIKNEEGISEILSLNLSSFEYQAKQRIKFAEFEAAKAIPHLNDRFKLLLKGEGKVSQFYRKLFLGLFAYVSNRIPEISNEIYKIDEAICTGFAWEMGPFEIWDAIGLKKTIPMMEELGFKPAEWIYKMAEKDLKFYQLKDGNKQFYDVKSQNYLTIPGTEELILLNNIRPTHSIWSNEGCSIVDLGDGVINLEFHTKMNTIGSEIIQGINKAVELAETEYKALIISNEGENFSAGANIGLVFMLAIEQEFEELDMVVRTFQNTMLKLKYASVPVIAAPHGMTLGGGCEVCMHSDKVIAHAETYMGLVELGVGVIPAGGGTKEFAYRLSKEMAADDIRTNRFRDKFLTIGQAKVSTSGYEAFELGYLRKDVDEVIVSRKHQLSYAKKAALLMCEKGYTPPQPTKDIRVLGAEGLALVYSGADGMEVGNYISEYDKYLSIELGKVLSGGELSEPAEVTENYLLNLERIAFVKLCQQKKTLERMQSLLQKGKILRN</sequence>
<organism evidence="10 11">
    <name type="scientific">Labilibaculum antarcticum</name>
    <dbReference type="NCBI Taxonomy" id="1717717"/>
    <lineage>
        <taxon>Bacteria</taxon>
        <taxon>Pseudomonadati</taxon>
        <taxon>Bacteroidota</taxon>
        <taxon>Bacteroidia</taxon>
        <taxon>Marinilabiliales</taxon>
        <taxon>Marinifilaceae</taxon>
        <taxon>Labilibaculum</taxon>
    </lineage>
</organism>
<reference evidence="10 11" key="1">
    <citation type="journal article" date="2018" name="Mar. Genomics">
        <title>Complete genome sequence of Marinifilaceae bacterium strain SPP2, isolated from the Antarctic marine sediment.</title>
        <authorList>
            <person name="Watanabe M."/>
            <person name="Kojima H."/>
            <person name="Fukui M."/>
        </authorList>
    </citation>
    <scope>NUCLEOTIDE SEQUENCE [LARGE SCALE GENOMIC DNA]</scope>
    <source>
        <strain evidence="10 11">SPP2</strain>
    </source>
</reference>
<evidence type="ECO:0000259" key="9">
    <source>
        <dbReference type="Pfam" id="PF02737"/>
    </source>
</evidence>
<dbReference type="InterPro" id="IPR008927">
    <property type="entry name" value="6-PGluconate_DH-like_C_sf"/>
</dbReference>
<dbReference type="CDD" id="cd06558">
    <property type="entry name" value="crotonase-like"/>
    <property type="match status" value="1"/>
</dbReference>
<evidence type="ECO:0000256" key="7">
    <source>
        <dbReference type="ARBA" id="ARBA00049556"/>
    </source>
</evidence>
<proteinExistence type="predicted"/>
<dbReference type="InterPro" id="IPR006176">
    <property type="entry name" value="3-OHacyl-CoA_DH_NAD-bd"/>
</dbReference>